<accession>A0A1H7H076</accession>
<dbReference type="STRING" id="228957.SAMN04488008_101482"/>
<dbReference type="OrthoDB" id="9807923at2"/>
<gene>
    <name evidence="1" type="ORF">SAMN04488008_101482</name>
</gene>
<sequence>MYYVLIILGVLLAILIILSFIAPKSYHVYRSVELEHPTEKVWEQLKFLKKQQEWSPWARKDPNMDQKFTGIDGEVGAVSYWNGNKEVGEGEQEITKIVEGKRIEQDLRFLKPIKSESDCYMDLEELDNNRSKVTWGFTGTNKFPMSIMMLFMSMDKMVGKDFEQGLQNLKHNLSSEI</sequence>
<name>A0A1H7H076_9FLAO</name>
<dbReference type="EMBL" id="FNZN01000001">
    <property type="protein sequence ID" value="SEK43813.1"/>
    <property type="molecule type" value="Genomic_DNA"/>
</dbReference>
<reference evidence="2" key="1">
    <citation type="submission" date="2016-10" db="EMBL/GenBank/DDBJ databases">
        <authorList>
            <person name="Varghese N."/>
            <person name="Submissions S."/>
        </authorList>
    </citation>
    <scope>NUCLEOTIDE SEQUENCE [LARGE SCALE GENOMIC DNA]</scope>
    <source>
        <strain evidence="2">DSM 16471</strain>
    </source>
</reference>
<evidence type="ECO:0000313" key="1">
    <source>
        <dbReference type="EMBL" id="SEK43813.1"/>
    </source>
</evidence>
<dbReference type="SUPFAM" id="SSF55961">
    <property type="entry name" value="Bet v1-like"/>
    <property type="match status" value="1"/>
</dbReference>
<dbReference type="RefSeq" id="WP_091619354.1">
    <property type="nucleotide sequence ID" value="NZ_FNZN01000001.1"/>
</dbReference>
<proteinExistence type="predicted"/>
<dbReference type="AlphaFoldDB" id="A0A1H7H076"/>
<dbReference type="Proteomes" id="UP000198990">
    <property type="component" value="Unassembled WGS sequence"/>
</dbReference>
<dbReference type="Gene3D" id="3.30.530.20">
    <property type="match status" value="1"/>
</dbReference>
<evidence type="ECO:0000313" key="2">
    <source>
        <dbReference type="Proteomes" id="UP000198990"/>
    </source>
</evidence>
<keyword evidence="2" id="KW-1185">Reference proteome</keyword>
<protein>
    <submittedName>
        <fullName evidence="1">Polyketide cyclase / dehydrase and lipid transport</fullName>
    </submittedName>
</protein>
<dbReference type="CDD" id="cd07818">
    <property type="entry name" value="SRPBCC_1"/>
    <property type="match status" value="1"/>
</dbReference>
<organism evidence="1 2">
    <name type="scientific">Maribacter orientalis</name>
    <dbReference type="NCBI Taxonomy" id="228957"/>
    <lineage>
        <taxon>Bacteria</taxon>
        <taxon>Pseudomonadati</taxon>
        <taxon>Bacteroidota</taxon>
        <taxon>Flavobacteriia</taxon>
        <taxon>Flavobacteriales</taxon>
        <taxon>Flavobacteriaceae</taxon>
        <taxon>Maribacter</taxon>
    </lineage>
</organism>
<dbReference type="InterPro" id="IPR023393">
    <property type="entry name" value="START-like_dom_sf"/>
</dbReference>